<gene>
    <name evidence="1" type="ORF">GCM10007989_10250</name>
</gene>
<evidence type="ECO:0000313" key="1">
    <source>
        <dbReference type="EMBL" id="GHA17000.1"/>
    </source>
</evidence>
<name>A0A918RY90_9HYPH</name>
<dbReference type="Proteomes" id="UP000646579">
    <property type="component" value="Unassembled WGS sequence"/>
</dbReference>
<sequence length="113" mass="12469">MSRAYASTPYVQLLACLRLRPRVDAARLALLRRREVEPALPAGPVHAAIVIELVHDARRVFSRERYGNALLPPQRSATATQLLASLAEIEIALDAFETRHAPTDDDIDAGDPF</sequence>
<dbReference type="AlphaFoldDB" id="A0A918RY90"/>
<evidence type="ECO:0000313" key="2">
    <source>
        <dbReference type="Proteomes" id="UP000646579"/>
    </source>
</evidence>
<organism evidence="1 2">
    <name type="scientific">Devosia pacifica</name>
    <dbReference type="NCBI Taxonomy" id="1335967"/>
    <lineage>
        <taxon>Bacteria</taxon>
        <taxon>Pseudomonadati</taxon>
        <taxon>Pseudomonadota</taxon>
        <taxon>Alphaproteobacteria</taxon>
        <taxon>Hyphomicrobiales</taxon>
        <taxon>Devosiaceae</taxon>
        <taxon>Devosia</taxon>
    </lineage>
</organism>
<reference evidence="1" key="2">
    <citation type="submission" date="2020-09" db="EMBL/GenBank/DDBJ databases">
        <authorList>
            <person name="Sun Q."/>
            <person name="Kim S."/>
        </authorList>
    </citation>
    <scope>NUCLEOTIDE SEQUENCE</scope>
    <source>
        <strain evidence="1">KCTC 32437</strain>
    </source>
</reference>
<accession>A0A918RY90</accession>
<keyword evidence="2" id="KW-1185">Reference proteome</keyword>
<proteinExistence type="predicted"/>
<dbReference type="EMBL" id="BMZE01000001">
    <property type="protein sequence ID" value="GHA17000.1"/>
    <property type="molecule type" value="Genomic_DNA"/>
</dbReference>
<dbReference type="RefSeq" id="WP_189424007.1">
    <property type="nucleotide sequence ID" value="NZ_BMZE01000001.1"/>
</dbReference>
<protein>
    <submittedName>
        <fullName evidence="1">Uncharacterized protein</fullName>
    </submittedName>
</protein>
<reference evidence="1" key="1">
    <citation type="journal article" date="2014" name="Int. J. Syst. Evol. Microbiol.">
        <title>Complete genome sequence of Corynebacterium casei LMG S-19264T (=DSM 44701T), isolated from a smear-ripened cheese.</title>
        <authorList>
            <consortium name="US DOE Joint Genome Institute (JGI-PGF)"/>
            <person name="Walter F."/>
            <person name="Albersmeier A."/>
            <person name="Kalinowski J."/>
            <person name="Ruckert C."/>
        </authorList>
    </citation>
    <scope>NUCLEOTIDE SEQUENCE</scope>
    <source>
        <strain evidence="1">KCTC 32437</strain>
    </source>
</reference>
<comment type="caution">
    <text evidence="1">The sequence shown here is derived from an EMBL/GenBank/DDBJ whole genome shotgun (WGS) entry which is preliminary data.</text>
</comment>